<dbReference type="InterPro" id="IPR006664">
    <property type="entry name" value="OMP_bac"/>
</dbReference>
<name>A0A2S6IRG2_9FLAO</name>
<dbReference type="InterPro" id="IPR011765">
    <property type="entry name" value="Pept_M16_N"/>
</dbReference>
<evidence type="ECO:0000313" key="13">
    <source>
        <dbReference type="Proteomes" id="UP000239002"/>
    </source>
</evidence>
<evidence type="ECO:0000256" key="1">
    <source>
        <dbReference type="ARBA" id="ARBA00004370"/>
    </source>
</evidence>
<evidence type="ECO:0000256" key="9">
    <source>
        <dbReference type="SAM" id="MobiDB-lite"/>
    </source>
</evidence>
<evidence type="ECO:0000256" key="10">
    <source>
        <dbReference type="SAM" id="SignalP"/>
    </source>
</evidence>
<accession>A0A2S6IRG2</accession>
<feature type="signal peptide" evidence="10">
    <location>
        <begin position="1"/>
        <end position="19"/>
    </location>
</feature>
<dbReference type="GO" id="GO:0008237">
    <property type="term" value="F:metallopeptidase activity"/>
    <property type="evidence" value="ECO:0007669"/>
    <property type="project" value="UniProtKB-KW"/>
</dbReference>
<organism evidence="12 13">
    <name type="scientific">Nonlabens xylanidelens</name>
    <dbReference type="NCBI Taxonomy" id="191564"/>
    <lineage>
        <taxon>Bacteria</taxon>
        <taxon>Pseudomonadati</taxon>
        <taxon>Bacteroidota</taxon>
        <taxon>Flavobacteriia</taxon>
        <taxon>Flavobacteriales</taxon>
        <taxon>Flavobacteriaceae</taxon>
        <taxon>Nonlabens</taxon>
    </lineage>
</organism>
<feature type="domain" description="OmpA-like" evidence="11">
    <location>
        <begin position="455"/>
        <end position="573"/>
    </location>
</feature>
<dbReference type="SUPFAM" id="SSF63411">
    <property type="entry name" value="LuxS/MPP-like metallohydrolase"/>
    <property type="match status" value="2"/>
</dbReference>
<dbReference type="InterPro" id="IPR036737">
    <property type="entry name" value="OmpA-like_sf"/>
</dbReference>
<dbReference type="Proteomes" id="UP000239002">
    <property type="component" value="Unassembled WGS sequence"/>
</dbReference>
<dbReference type="CDD" id="cd07185">
    <property type="entry name" value="OmpA_C-like"/>
    <property type="match status" value="1"/>
</dbReference>
<dbReference type="GO" id="GO:0006508">
    <property type="term" value="P:proteolysis"/>
    <property type="evidence" value="ECO:0007669"/>
    <property type="project" value="UniProtKB-KW"/>
</dbReference>
<evidence type="ECO:0000256" key="6">
    <source>
        <dbReference type="ARBA" id="ARBA00023049"/>
    </source>
</evidence>
<dbReference type="Pfam" id="PF00691">
    <property type="entry name" value="OmpA"/>
    <property type="match status" value="1"/>
</dbReference>
<evidence type="ECO:0000256" key="5">
    <source>
        <dbReference type="ARBA" id="ARBA00022833"/>
    </source>
</evidence>
<evidence type="ECO:0000259" key="11">
    <source>
        <dbReference type="PROSITE" id="PS51123"/>
    </source>
</evidence>
<keyword evidence="5" id="KW-0862">Zinc</keyword>
<dbReference type="SUPFAM" id="SSF103088">
    <property type="entry name" value="OmpA-like"/>
    <property type="match status" value="1"/>
</dbReference>
<dbReference type="AlphaFoldDB" id="A0A2S6IRG2"/>
<dbReference type="InterPro" id="IPR011249">
    <property type="entry name" value="Metalloenz_LuxS/M16"/>
</dbReference>
<dbReference type="InterPro" id="IPR006665">
    <property type="entry name" value="OmpA-like"/>
</dbReference>
<evidence type="ECO:0000313" key="12">
    <source>
        <dbReference type="EMBL" id="PPK96798.1"/>
    </source>
</evidence>
<dbReference type="InterPro" id="IPR006690">
    <property type="entry name" value="OMPA-like_CS"/>
</dbReference>
<keyword evidence="6" id="KW-0482">Metalloprotease</keyword>
<sequence>MKKIVLSLAVAFATATGFAQEVQYTEYDLDNGLHVILHQENGAPVVTTGVMYQVGAKDEEPGRTGFAHFFEHLLFEGTENIERGKWFDIVSANGGSNNANTTQDRTYYYETFPSNNLEMGLWMESERMLHPKIEQIGVDTQNEVVKEEKRQRIDNAPYGAIIYRTGIDKHLFKSHPYGQSVIGSMEDLNAAKLSEFQDFNDKYYNPNNAVLVVAGDIDINATKKMIKDYFGPIENKAPRNVRKSIVEQPITSTRFATEYDANIQIPVKIFSYITPKSTDRDAYVIDYISAVLTGGASSRMQKRMVDEEQIALQVLAFGQSNQDYGTYTMGALAKGDIELSKLAEVMDEEIVKLQTELISEREYQKLQNQFEAQYVSSNSRVEGIAASLARYNMLMGDTSLINQELDVYRGITREDIKRVANQYLMPNQRLELDYLAGTAPTEEEMKDAMDDVKVVDNKLQINKIYFDNDKAVITASASKELDRIVNMMNKNASMEILAETYTDTKGSDAYNKTLSQKRADAVRSYMLAKGIAANRIKAVGRGEENPIVDCESKNCSDEELEQSRRTEFTITKK</sequence>
<dbReference type="PROSITE" id="PS51123">
    <property type="entry name" value="OMPA_2"/>
    <property type="match status" value="1"/>
</dbReference>
<proteinExistence type="inferred from homology"/>
<dbReference type="InterPro" id="IPR050626">
    <property type="entry name" value="Peptidase_M16"/>
</dbReference>
<dbReference type="PRINTS" id="PR01021">
    <property type="entry name" value="OMPADOMAIN"/>
</dbReference>
<feature type="compositionally biased region" description="Basic and acidic residues" evidence="9">
    <location>
        <begin position="554"/>
        <end position="567"/>
    </location>
</feature>
<dbReference type="GO" id="GO:0046872">
    <property type="term" value="F:metal ion binding"/>
    <property type="evidence" value="ECO:0007669"/>
    <property type="project" value="InterPro"/>
</dbReference>
<gene>
    <name evidence="12" type="ORF">LY01_00623</name>
</gene>
<keyword evidence="13" id="KW-1185">Reference proteome</keyword>
<keyword evidence="10" id="KW-0732">Signal</keyword>
<evidence type="ECO:0000256" key="8">
    <source>
        <dbReference type="PROSITE-ProRule" id="PRU00473"/>
    </source>
</evidence>
<evidence type="ECO:0000256" key="2">
    <source>
        <dbReference type="ARBA" id="ARBA00007261"/>
    </source>
</evidence>
<keyword evidence="3" id="KW-0645">Protease</keyword>
<dbReference type="PROSITE" id="PS01068">
    <property type="entry name" value="OMPA_1"/>
    <property type="match status" value="1"/>
</dbReference>
<dbReference type="Pfam" id="PF05193">
    <property type="entry name" value="Peptidase_M16_C"/>
    <property type="match status" value="1"/>
</dbReference>
<dbReference type="OrthoDB" id="9811314at2"/>
<reference evidence="12 13" key="1">
    <citation type="submission" date="2018-02" db="EMBL/GenBank/DDBJ databases">
        <title>Genomic Encyclopedia of Archaeal and Bacterial Type Strains, Phase II (KMG-II): from individual species to whole genera.</title>
        <authorList>
            <person name="Goeker M."/>
        </authorList>
    </citation>
    <scope>NUCLEOTIDE SEQUENCE [LARGE SCALE GENOMIC DNA]</scope>
    <source>
        <strain evidence="12 13">DSM 16809</strain>
    </source>
</reference>
<evidence type="ECO:0000256" key="7">
    <source>
        <dbReference type="ARBA" id="ARBA00023136"/>
    </source>
</evidence>
<comment type="subcellular location">
    <subcellularLocation>
        <location evidence="1">Membrane</location>
    </subcellularLocation>
</comment>
<evidence type="ECO:0000256" key="4">
    <source>
        <dbReference type="ARBA" id="ARBA00022801"/>
    </source>
</evidence>
<dbReference type="GO" id="GO:0009279">
    <property type="term" value="C:cell outer membrane"/>
    <property type="evidence" value="ECO:0007669"/>
    <property type="project" value="InterPro"/>
</dbReference>
<keyword evidence="4" id="KW-0378">Hydrolase</keyword>
<dbReference type="EMBL" id="PTJE01000001">
    <property type="protein sequence ID" value="PPK96798.1"/>
    <property type="molecule type" value="Genomic_DNA"/>
</dbReference>
<dbReference type="PANTHER" id="PTHR43690">
    <property type="entry name" value="NARDILYSIN"/>
    <property type="match status" value="1"/>
</dbReference>
<dbReference type="Pfam" id="PF00675">
    <property type="entry name" value="Peptidase_M16"/>
    <property type="match status" value="1"/>
</dbReference>
<dbReference type="Gene3D" id="3.30.830.10">
    <property type="entry name" value="Metalloenzyme, LuxS/M16 peptidase-like"/>
    <property type="match status" value="2"/>
</dbReference>
<feature type="chain" id="PRO_5015721382" evidence="10">
    <location>
        <begin position="20"/>
        <end position="573"/>
    </location>
</feature>
<comment type="caution">
    <text evidence="12">The sequence shown here is derived from an EMBL/GenBank/DDBJ whole genome shotgun (WGS) entry which is preliminary data.</text>
</comment>
<keyword evidence="7 8" id="KW-0472">Membrane</keyword>
<protein>
    <submittedName>
        <fullName evidence="12">Putative Zn-dependent peptidase</fullName>
    </submittedName>
</protein>
<evidence type="ECO:0000256" key="3">
    <source>
        <dbReference type="ARBA" id="ARBA00022670"/>
    </source>
</evidence>
<dbReference type="InterPro" id="IPR007863">
    <property type="entry name" value="Peptidase_M16_C"/>
</dbReference>
<comment type="similarity">
    <text evidence="2">Belongs to the peptidase M16 family.</text>
</comment>
<feature type="region of interest" description="Disordered" evidence="9">
    <location>
        <begin position="554"/>
        <end position="573"/>
    </location>
</feature>
<dbReference type="Gene3D" id="3.30.1330.60">
    <property type="entry name" value="OmpA-like domain"/>
    <property type="match status" value="1"/>
</dbReference>
<dbReference type="RefSeq" id="WP_104514334.1">
    <property type="nucleotide sequence ID" value="NZ_MQVW01000027.1"/>
</dbReference>
<dbReference type="PANTHER" id="PTHR43690:SF17">
    <property type="entry name" value="PROTEIN YHJJ"/>
    <property type="match status" value="1"/>
</dbReference>